<evidence type="ECO:0000313" key="9">
    <source>
        <dbReference type="Proteomes" id="UP000295117"/>
    </source>
</evidence>
<feature type="active site" description="Charge relay system" evidence="5 6">
    <location>
        <position position="161"/>
    </location>
</feature>
<dbReference type="InterPro" id="IPR036852">
    <property type="entry name" value="Peptidase_S8/S53_dom_sf"/>
</dbReference>
<dbReference type="Proteomes" id="UP000295117">
    <property type="component" value="Unassembled WGS sequence"/>
</dbReference>
<dbReference type="PANTHER" id="PTHR43806">
    <property type="entry name" value="PEPTIDASE S8"/>
    <property type="match status" value="1"/>
</dbReference>
<dbReference type="InterPro" id="IPR050131">
    <property type="entry name" value="Peptidase_S8_subtilisin-like"/>
</dbReference>
<evidence type="ECO:0000313" key="8">
    <source>
        <dbReference type="EMBL" id="TDZ83405.1"/>
    </source>
</evidence>
<dbReference type="InterPro" id="IPR022398">
    <property type="entry name" value="Peptidase_S8_His-AS"/>
</dbReference>
<dbReference type="InterPro" id="IPR000209">
    <property type="entry name" value="Peptidase_S8/S53_dom"/>
</dbReference>
<name>A0A4R8S2K3_9MYCO</name>
<dbReference type="GO" id="GO:0006508">
    <property type="term" value="P:proteolysis"/>
    <property type="evidence" value="ECO:0007669"/>
    <property type="project" value="UniProtKB-KW"/>
</dbReference>
<keyword evidence="2 6" id="KW-0645">Protease</keyword>
<dbReference type="Gene3D" id="3.40.50.200">
    <property type="entry name" value="Peptidase S8/S53 domain"/>
    <property type="match status" value="1"/>
</dbReference>
<dbReference type="CDD" id="cd07487">
    <property type="entry name" value="Peptidases_S8_1"/>
    <property type="match status" value="1"/>
</dbReference>
<evidence type="ECO:0000256" key="4">
    <source>
        <dbReference type="ARBA" id="ARBA00022825"/>
    </source>
</evidence>
<dbReference type="AlphaFoldDB" id="A0A4R8S2K3"/>
<evidence type="ECO:0000259" key="7">
    <source>
        <dbReference type="Pfam" id="PF00082"/>
    </source>
</evidence>
<dbReference type="EMBL" id="PECH01000006">
    <property type="protein sequence ID" value="TDZ83405.1"/>
    <property type="molecule type" value="Genomic_DNA"/>
</dbReference>
<evidence type="ECO:0000256" key="6">
    <source>
        <dbReference type="PROSITE-ProRule" id="PRU01240"/>
    </source>
</evidence>
<dbReference type="GO" id="GO:0004252">
    <property type="term" value="F:serine-type endopeptidase activity"/>
    <property type="evidence" value="ECO:0007669"/>
    <property type="project" value="UniProtKB-UniRule"/>
</dbReference>
<keyword evidence="3 6" id="KW-0378">Hydrolase</keyword>
<evidence type="ECO:0000256" key="2">
    <source>
        <dbReference type="ARBA" id="ARBA00022670"/>
    </source>
</evidence>
<evidence type="ECO:0000256" key="5">
    <source>
        <dbReference type="PIRSR" id="PIRSR615500-1"/>
    </source>
</evidence>
<reference evidence="8 9" key="1">
    <citation type="journal article" date="2019" name="Sci. Rep.">
        <title>Extended insight into the Mycobacterium chelonae-abscessus complex through whole genome sequencing of Mycobacterium salmoniphilum outbreak and Mycobacterium salmoniphilum-like strains.</title>
        <authorList>
            <person name="Behra P.R.K."/>
            <person name="Das S."/>
            <person name="Pettersson B.M.F."/>
            <person name="Shirreff L."/>
            <person name="DuCote T."/>
            <person name="Jacobsson K.G."/>
            <person name="Ennis D.G."/>
            <person name="Kirsebom L.A."/>
        </authorList>
    </citation>
    <scope>NUCLEOTIDE SEQUENCE [LARGE SCALE GENOMIC DNA]</scope>
    <source>
        <strain evidence="8 9">DE 4585</strain>
    </source>
</reference>
<dbReference type="EC" id="3.4.21.-" evidence="8"/>
<dbReference type="SUPFAM" id="SSF52743">
    <property type="entry name" value="Subtilisin-like"/>
    <property type="match status" value="1"/>
</dbReference>
<feature type="active site" description="Charge relay system" evidence="5 6">
    <location>
        <position position="206"/>
    </location>
</feature>
<feature type="active site" description="Charge relay system" evidence="5 6">
    <location>
        <position position="450"/>
    </location>
</feature>
<accession>A0A4R8S2K3</accession>
<evidence type="ECO:0000256" key="1">
    <source>
        <dbReference type="ARBA" id="ARBA00011073"/>
    </source>
</evidence>
<proteinExistence type="inferred from homology"/>
<keyword evidence="4 6" id="KW-0720">Serine protease</keyword>
<comment type="caution">
    <text evidence="8">The sequence shown here is derived from an EMBL/GenBank/DDBJ whole genome shotgun (WGS) entry which is preliminary data.</text>
</comment>
<organism evidence="8 9">
    <name type="scientific">Mycobacteroides salmoniphilum</name>
    <dbReference type="NCBI Taxonomy" id="404941"/>
    <lineage>
        <taxon>Bacteria</taxon>
        <taxon>Bacillati</taxon>
        <taxon>Actinomycetota</taxon>
        <taxon>Actinomycetes</taxon>
        <taxon>Mycobacteriales</taxon>
        <taxon>Mycobacteriaceae</taxon>
        <taxon>Mycobacteroides</taxon>
    </lineage>
</organism>
<dbReference type="PROSITE" id="PS00137">
    <property type="entry name" value="SUBTILASE_HIS"/>
    <property type="match status" value="1"/>
</dbReference>
<dbReference type="PRINTS" id="PR00723">
    <property type="entry name" value="SUBTILISIN"/>
</dbReference>
<dbReference type="PANTHER" id="PTHR43806:SF11">
    <property type="entry name" value="CEREVISIN-RELATED"/>
    <property type="match status" value="1"/>
</dbReference>
<protein>
    <submittedName>
        <fullName evidence="8">Serine protease AprX</fullName>
        <ecNumber evidence="8">3.4.21.-</ecNumber>
    </submittedName>
</protein>
<gene>
    <name evidence="8" type="primary">aprX</name>
    <name evidence="8" type="ORF">DE4585_02202</name>
</gene>
<sequence length="509" mass="53485">MVTSPVPRGPKRPSVISPMVLADPQTAPPGEAKALVTDNDDRRMVLIELLVGAGVDPDDVRDQFLHMFHRVLRNEPPAPTPVGRHYVRCMLTPDEIQRLVRGGAKSSSAKSAQQALQLIRRVWPDLVVEAHLDRSLTTIKADAAIRTYGSGGTGVVWAVLDSGIDAEHPHFAANGTLTADAVRPLHKDFTLCPDASKNPLVDVYGHGTHVAGIIAGESPTDPKLVRIASTQPTAEGLPEWVPRMLAQGSRLSGVAPHANLVSLKVLDDDGKTLSSVLIDALNYVREINSYGNDLQIHGVNLSLGCGWMPRDYAAGQSPLCRELDLLTGAGVVCVVSAGNLGAGTAAAGVGAAILGTTADVYGQLSTITDPGNAATAITVGSVHRYRPHTSGVTFDSSKGPTLDGRRKPDLVAPGERITSAATGLMAKGIDLLKDDGTEGAANYIEDSGTSMAAAHVSGAIAAFLSARTEFVGKPQEVKEIFLKSAVDLGRHEFFQGAGLVDLMRALSNT</sequence>
<dbReference type="InterPro" id="IPR015500">
    <property type="entry name" value="Peptidase_S8_subtilisin-rel"/>
</dbReference>
<feature type="domain" description="Peptidase S8/S53" evidence="7">
    <location>
        <begin position="152"/>
        <end position="498"/>
    </location>
</feature>
<dbReference type="PROSITE" id="PS51892">
    <property type="entry name" value="SUBTILASE"/>
    <property type="match status" value="1"/>
</dbReference>
<dbReference type="Pfam" id="PF00082">
    <property type="entry name" value="Peptidase_S8"/>
    <property type="match status" value="1"/>
</dbReference>
<evidence type="ECO:0000256" key="3">
    <source>
        <dbReference type="ARBA" id="ARBA00022801"/>
    </source>
</evidence>
<comment type="similarity">
    <text evidence="1 6">Belongs to the peptidase S8 family.</text>
</comment>